<feature type="compositionally biased region" description="Basic and acidic residues" evidence="2">
    <location>
        <begin position="391"/>
        <end position="415"/>
    </location>
</feature>
<proteinExistence type="predicted"/>
<feature type="region of interest" description="Disordered" evidence="2">
    <location>
        <begin position="371"/>
        <end position="444"/>
    </location>
</feature>
<evidence type="ECO:0000313" key="4">
    <source>
        <dbReference type="EMBL" id="ETO30441.1"/>
    </source>
</evidence>
<accession>X6NWU6</accession>
<feature type="non-terminal residue" evidence="4">
    <location>
        <position position="444"/>
    </location>
</feature>
<feature type="region of interest" description="Disordered" evidence="2">
    <location>
        <begin position="32"/>
        <end position="51"/>
    </location>
</feature>
<feature type="compositionally biased region" description="Polar residues" evidence="2">
    <location>
        <begin position="169"/>
        <end position="190"/>
    </location>
</feature>
<dbReference type="Proteomes" id="UP000023152">
    <property type="component" value="Unassembled WGS sequence"/>
</dbReference>
<dbReference type="PROSITE" id="PS50105">
    <property type="entry name" value="SAM_DOMAIN"/>
    <property type="match status" value="1"/>
</dbReference>
<dbReference type="InterPro" id="IPR013761">
    <property type="entry name" value="SAM/pointed_sf"/>
</dbReference>
<dbReference type="Gene3D" id="1.10.150.50">
    <property type="entry name" value="Transcription Factor, Ets-1"/>
    <property type="match status" value="1"/>
</dbReference>
<organism evidence="4 5">
    <name type="scientific">Reticulomyxa filosa</name>
    <dbReference type="NCBI Taxonomy" id="46433"/>
    <lineage>
        <taxon>Eukaryota</taxon>
        <taxon>Sar</taxon>
        <taxon>Rhizaria</taxon>
        <taxon>Retaria</taxon>
        <taxon>Foraminifera</taxon>
        <taxon>Monothalamids</taxon>
        <taxon>Reticulomyxidae</taxon>
        <taxon>Reticulomyxa</taxon>
    </lineage>
</organism>
<evidence type="ECO:0000259" key="3">
    <source>
        <dbReference type="PROSITE" id="PS50105"/>
    </source>
</evidence>
<reference evidence="4 5" key="1">
    <citation type="journal article" date="2013" name="Curr. Biol.">
        <title>The Genome of the Foraminiferan Reticulomyxa filosa.</title>
        <authorList>
            <person name="Glockner G."/>
            <person name="Hulsmann N."/>
            <person name="Schleicher M."/>
            <person name="Noegel A.A."/>
            <person name="Eichinger L."/>
            <person name="Gallinger C."/>
            <person name="Pawlowski J."/>
            <person name="Sierra R."/>
            <person name="Euteneuer U."/>
            <person name="Pillet L."/>
            <person name="Moustafa A."/>
            <person name="Platzer M."/>
            <person name="Groth M."/>
            <person name="Szafranski K."/>
            <person name="Schliwa M."/>
        </authorList>
    </citation>
    <scope>NUCLEOTIDE SEQUENCE [LARGE SCALE GENOMIC DNA]</scope>
</reference>
<sequence length="444" mass="51489">MDQMTKDFEIEMNEIKKELDLANEAVELAKRDGYLESDKDNSDPDQSPKALEEAEQVIQEVGEQLGLTLPSTEEDTEMNDNVSTELLSPNTQGSRHDIVIDTDRKTDGPGTPELETLERQDSNRLFVFFFPSYLCMCYICYVYVKCSIVDNARSRSETTVLKGDKTETENPQPVQRSQTARLSQESVHTKNSSVVIRGVAHHRKKSTLSNRGKAPPAATKAWWKYLSKKSEESENFGLEQYAQNWSPEEVAFWLRKVGFEIYAKQFVEDNVNGEVLLNDLNPTVMTQDLKVKPLHCGRLLRHVEKLKAVSSSNISFFFFSLCDFIYNVYQKYEAIQTALQENEKKFEVINLYCETDFFFLTHLRKSNYKKKKKKKTEKRVQMEQENTTLKSEIEKLEKQVQETKSPEENGEDLNKPEATPDPQEQERRKWPKEIQKLMKDLTQK</sequence>
<dbReference type="SMART" id="SM00454">
    <property type="entry name" value="SAM"/>
    <property type="match status" value="1"/>
</dbReference>
<evidence type="ECO:0000256" key="2">
    <source>
        <dbReference type="SAM" id="MobiDB-lite"/>
    </source>
</evidence>
<dbReference type="OrthoDB" id="8883818at2759"/>
<feature type="domain" description="SAM" evidence="3">
    <location>
        <begin position="245"/>
        <end position="309"/>
    </location>
</feature>
<name>X6NWU6_RETFI</name>
<dbReference type="EMBL" id="ASPP01005470">
    <property type="protein sequence ID" value="ETO30441.1"/>
    <property type="molecule type" value="Genomic_DNA"/>
</dbReference>
<protein>
    <recommendedName>
        <fullName evidence="3">SAM domain-containing protein</fullName>
    </recommendedName>
</protein>
<dbReference type="InterPro" id="IPR001660">
    <property type="entry name" value="SAM"/>
</dbReference>
<feature type="compositionally biased region" description="Basic and acidic residues" evidence="2">
    <location>
        <begin position="32"/>
        <end position="42"/>
    </location>
</feature>
<comment type="caution">
    <text evidence="4">The sequence shown here is derived from an EMBL/GenBank/DDBJ whole genome shotgun (WGS) entry which is preliminary data.</text>
</comment>
<keyword evidence="5" id="KW-1185">Reference proteome</keyword>
<gene>
    <name evidence="4" type="ORF">RFI_06679</name>
</gene>
<feature type="region of interest" description="Disordered" evidence="2">
    <location>
        <begin position="157"/>
        <end position="190"/>
    </location>
</feature>
<keyword evidence="1" id="KW-0175">Coiled coil</keyword>
<dbReference type="Pfam" id="PF07647">
    <property type="entry name" value="SAM_2"/>
    <property type="match status" value="1"/>
</dbReference>
<dbReference type="AlphaFoldDB" id="X6NWU6"/>
<evidence type="ECO:0000313" key="5">
    <source>
        <dbReference type="Proteomes" id="UP000023152"/>
    </source>
</evidence>
<feature type="coiled-coil region" evidence="1">
    <location>
        <begin position="5"/>
        <end position="32"/>
    </location>
</feature>
<evidence type="ECO:0000256" key="1">
    <source>
        <dbReference type="SAM" id="Coils"/>
    </source>
</evidence>
<dbReference type="SUPFAM" id="SSF47769">
    <property type="entry name" value="SAM/Pointed domain"/>
    <property type="match status" value="1"/>
</dbReference>
<feature type="compositionally biased region" description="Basic and acidic residues" evidence="2">
    <location>
        <begin position="157"/>
        <end position="168"/>
    </location>
</feature>
<feature type="compositionally biased region" description="Basic and acidic residues" evidence="2">
    <location>
        <begin position="424"/>
        <end position="444"/>
    </location>
</feature>